<dbReference type="SUPFAM" id="SSF81301">
    <property type="entry name" value="Nucleotidyltransferase"/>
    <property type="match status" value="1"/>
</dbReference>
<dbReference type="Pfam" id="PF19296">
    <property type="entry name" value="RelA_AH_RIS"/>
    <property type="match status" value="1"/>
</dbReference>
<dbReference type="GO" id="GO:0008893">
    <property type="term" value="F:guanosine-3',5'-bis(diphosphate) 3'-diphosphatase activity"/>
    <property type="evidence" value="ECO:0007669"/>
    <property type="project" value="UniProtKB-EC"/>
</dbReference>
<dbReference type="CDD" id="cd05399">
    <property type="entry name" value="NT_Rel-Spo_like"/>
    <property type="match status" value="1"/>
</dbReference>
<evidence type="ECO:0000259" key="7">
    <source>
        <dbReference type="PROSITE" id="PS51880"/>
    </source>
</evidence>
<keyword evidence="9" id="KW-1185">Reference proteome</keyword>
<dbReference type="InterPro" id="IPR002912">
    <property type="entry name" value="ACT_dom"/>
</dbReference>
<dbReference type="SMART" id="SM00471">
    <property type="entry name" value="HDc"/>
    <property type="match status" value="1"/>
</dbReference>
<dbReference type="PANTHER" id="PTHR21262">
    <property type="entry name" value="GUANOSINE-3',5'-BIS DIPHOSPHATE 3'-PYROPHOSPHOHYDROLASE"/>
    <property type="match status" value="1"/>
</dbReference>
<dbReference type="InterPro" id="IPR003607">
    <property type="entry name" value="HD/PDEase_dom"/>
</dbReference>
<dbReference type="GO" id="GO:0015969">
    <property type="term" value="P:guanosine tetraphosphate metabolic process"/>
    <property type="evidence" value="ECO:0007669"/>
    <property type="project" value="InterPro"/>
</dbReference>
<dbReference type="CDD" id="cd00077">
    <property type="entry name" value="HDc"/>
    <property type="match status" value="1"/>
</dbReference>
<dbReference type="InterPro" id="IPR033655">
    <property type="entry name" value="TGS_RelA/SpoT"/>
</dbReference>
<name>A0A9X3ISD0_9GAMM</name>
<dbReference type="NCBIfam" id="TIGR00691">
    <property type="entry name" value="spoT_relA"/>
    <property type="match status" value="1"/>
</dbReference>
<accession>A0A9X3ISD0</accession>
<dbReference type="Pfam" id="PF04607">
    <property type="entry name" value="RelA_SpoT"/>
    <property type="match status" value="1"/>
</dbReference>
<dbReference type="FunFam" id="3.10.20.30:FF:000002">
    <property type="entry name" value="GTP pyrophosphokinase (RelA/SpoT)"/>
    <property type="match status" value="1"/>
</dbReference>
<dbReference type="Pfam" id="PF13291">
    <property type="entry name" value="ACT_4"/>
    <property type="match status" value="1"/>
</dbReference>
<dbReference type="CDD" id="cd01668">
    <property type="entry name" value="TGS_RSH"/>
    <property type="match status" value="1"/>
</dbReference>
<proteinExistence type="inferred from homology"/>
<comment type="similarity">
    <text evidence="5">Belongs to the relA/spoT family.</text>
</comment>
<dbReference type="PROSITE" id="PS51880">
    <property type="entry name" value="TGS"/>
    <property type="match status" value="1"/>
</dbReference>
<dbReference type="AlphaFoldDB" id="A0A9X3ISD0"/>
<dbReference type="Pfam" id="PF13328">
    <property type="entry name" value="HD_4"/>
    <property type="match status" value="1"/>
</dbReference>
<dbReference type="EMBL" id="JAPNOA010000028">
    <property type="protein sequence ID" value="MCY0965736.1"/>
    <property type="molecule type" value="Genomic_DNA"/>
</dbReference>
<protein>
    <recommendedName>
        <fullName evidence="3">guanosine-3',5'-bis(diphosphate) 3'-diphosphatase</fullName>
        <ecNumber evidence="3">3.1.7.2</ecNumber>
    </recommendedName>
</protein>
<dbReference type="SMART" id="SM00954">
    <property type="entry name" value="RelA_SpoT"/>
    <property type="match status" value="1"/>
</dbReference>
<dbReference type="SUPFAM" id="SSF81271">
    <property type="entry name" value="TGS-like"/>
    <property type="match status" value="1"/>
</dbReference>
<dbReference type="SUPFAM" id="SSF109604">
    <property type="entry name" value="HD-domain/PDEase-like"/>
    <property type="match status" value="1"/>
</dbReference>
<dbReference type="Gene3D" id="3.30.70.260">
    <property type="match status" value="1"/>
</dbReference>
<dbReference type="Gene3D" id="1.10.3210.10">
    <property type="entry name" value="Hypothetical protein af1432"/>
    <property type="match status" value="1"/>
</dbReference>
<evidence type="ECO:0000256" key="3">
    <source>
        <dbReference type="ARBA" id="ARBA00024387"/>
    </source>
</evidence>
<comment type="caution">
    <text evidence="8">The sequence shown here is derived from an EMBL/GenBank/DDBJ whole genome shotgun (WGS) entry which is preliminary data.</text>
</comment>
<organism evidence="8 9">
    <name type="scientific">Parathalassolituus penaei</name>
    <dbReference type="NCBI Taxonomy" id="2997323"/>
    <lineage>
        <taxon>Bacteria</taxon>
        <taxon>Pseudomonadati</taxon>
        <taxon>Pseudomonadota</taxon>
        <taxon>Gammaproteobacteria</taxon>
        <taxon>Oceanospirillales</taxon>
        <taxon>Oceanospirillaceae</taxon>
        <taxon>Parathalassolituus</taxon>
    </lineage>
</organism>
<dbReference type="CDD" id="cd04876">
    <property type="entry name" value="ACT_RelA-SpoT"/>
    <property type="match status" value="1"/>
</dbReference>
<evidence type="ECO:0000313" key="9">
    <source>
        <dbReference type="Proteomes" id="UP001150830"/>
    </source>
</evidence>
<dbReference type="Proteomes" id="UP001150830">
    <property type="component" value="Unassembled WGS sequence"/>
</dbReference>
<evidence type="ECO:0000313" key="8">
    <source>
        <dbReference type="EMBL" id="MCY0965736.1"/>
    </source>
</evidence>
<dbReference type="InterPro" id="IPR007685">
    <property type="entry name" value="RelA_SpoT"/>
</dbReference>
<dbReference type="InterPro" id="IPR043519">
    <property type="entry name" value="NT_sf"/>
</dbReference>
<keyword evidence="1 8" id="KW-0378">Hydrolase</keyword>
<dbReference type="RefSeq" id="WP_283173948.1">
    <property type="nucleotide sequence ID" value="NZ_JAPNOA010000028.1"/>
</dbReference>
<dbReference type="InterPro" id="IPR004095">
    <property type="entry name" value="TGS"/>
</dbReference>
<evidence type="ECO:0000256" key="5">
    <source>
        <dbReference type="RuleBase" id="RU003847"/>
    </source>
</evidence>
<dbReference type="Gene3D" id="3.10.20.30">
    <property type="match status" value="1"/>
</dbReference>
<comment type="catalytic activity">
    <reaction evidence="4">
        <text>guanosine 3',5'-bis(diphosphate) + H2O = GDP + diphosphate + H(+)</text>
        <dbReference type="Rhea" id="RHEA:14253"/>
        <dbReference type="ChEBI" id="CHEBI:15377"/>
        <dbReference type="ChEBI" id="CHEBI:15378"/>
        <dbReference type="ChEBI" id="CHEBI:33019"/>
        <dbReference type="ChEBI" id="CHEBI:58189"/>
        <dbReference type="ChEBI" id="CHEBI:77828"/>
        <dbReference type="EC" id="3.1.7.2"/>
    </reaction>
</comment>
<feature type="domain" description="HD" evidence="6">
    <location>
        <begin position="45"/>
        <end position="144"/>
    </location>
</feature>
<evidence type="ECO:0000256" key="2">
    <source>
        <dbReference type="ARBA" id="ARBA00024329"/>
    </source>
</evidence>
<dbReference type="PANTHER" id="PTHR21262:SF36">
    <property type="entry name" value="BIFUNCTIONAL (P)PPGPP SYNTHASE_HYDROLASE SPOT"/>
    <property type="match status" value="1"/>
</dbReference>
<dbReference type="InterPro" id="IPR006674">
    <property type="entry name" value="HD_domain"/>
</dbReference>
<comment type="function">
    <text evidence="5">In eubacteria ppGpp (guanosine 3'-diphosphate 5'-diphosphate) is a mediator of the stringent response that coordinates a variety of cellular activities in response to changes in nutritional abundance.</text>
</comment>
<dbReference type="GO" id="GO:0008728">
    <property type="term" value="F:GTP diphosphokinase activity"/>
    <property type="evidence" value="ECO:0007669"/>
    <property type="project" value="TreeGrafter"/>
</dbReference>
<dbReference type="GO" id="GO:0042594">
    <property type="term" value="P:response to starvation"/>
    <property type="evidence" value="ECO:0007669"/>
    <property type="project" value="TreeGrafter"/>
</dbReference>
<dbReference type="EC" id="3.1.7.2" evidence="3"/>
<dbReference type="FunFam" id="1.10.3210.10:FF:000001">
    <property type="entry name" value="GTP pyrophosphokinase RelA"/>
    <property type="match status" value="1"/>
</dbReference>
<keyword evidence="8" id="KW-0808">Transferase</keyword>
<dbReference type="GO" id="GO:0015949">
    <property type="term" value="P:nucleobase-containing small molecule interconversion"/>
    <property type="evidence" value="ECO:0007669"/>
    <property type="project" value="UniProtKB-ARBA"/>
</dbReference>
<dbReference type="GO" id="GO:0005886">
    <property type="term" value="C:plasma membrane"/>
    <property type="evidence" value="ECO:0007669"/>
    <property type="project" value="TreeGrafter"/>
</dbReference>
<dbReference type="InterPro" id="IPR012676">
    <property type="entry name" value="TGS-like"/>
</dbReference>
<feature type="domain" description="TGS" evidence="7">
    <location>
        <begin position="386"/>
        <end position="447"/>
    </location>
</feature>
<dbReference type="FunFam" id="3.30.460.10:FF:000001">
    <property type="entry name" value="GTP pyrophosphokinase RelA"/>
    <property type="match status" value="1"/>
</dbReference>
<dbReference type="Gene3D" id="3.30.460.10">
    <property type="entry name" value="Beta Polymerase, domain 2"/>
    <property type="match status" value="1"/>
</dbReference>
<dbReference type="InterPro" id="IPR045600">
    <property type="entry name" value="RelA/SpoT_AH_RIS"/>
</dbReference>
<evidence type="ECO:0000256" key="4">
    <source>
        <dbReference type="ARBA" id="ARBA00047968"/>
    </source>
</evidence>
<evidence type="ECO:0000259" key="6">
    <source>
        <dbReference type="PROSITE" id="PS51831"/>
    </source>
</evidence>
<sequence length="703" mass="79055">MPTLDALSERLAQYLTPQQIQQVRRAYYYAEQAHDGQRRRSGEPYIIHPLAVASILADMHLDHQSLMAAMLHDVIEDTGVPKQALASQFGDVVTDLVDGVSKLTNIHFEDKEQQQAENFQKMAMAMAKDIRVILVKLADRMHNMRTLGSLRPDKRRRIARETLDIYTPIANRLGLNAMRVEMEDLCFEAMHPMRSDLIRKAVRHHRGRHIEFISQIANSIRNRLAECGIQARVVGREKHLYSIYSKMARSKKKDIDEIMDVYGFRIITDSVDTCYRILGVMHALYKPLTGRFKDYIAIPKANGYQSLHTTLFNAGNVPIEIQIRTEEMDAMANYGIAAHWLYKSESDQASGSQRARQWVQNLLELQKNAGSPLEFVEHVKVDLFPDEIYVFTPKGKIMTLPAGSTPIDFAYSVHTDVGNQCIACRIDRQLSPLSSKLQSGQTVQIVTAPNAQPNPAWLNFVASSKARSNIRSYLKNQRHSESRALGERLVNKALSAFSKSLDDVRPELLTQVLTETGLKTLDDLLEDVGTGNRLAPLLARRLTGSSLPANGDSVGEEDLAIKGTEGLVVSFARCCSPIPGDPIIGHVSTGKGLVVHTEACRNMEEFRHNPEKCVTLSWDKNTENEFPVSLKVYMEVRRSSIADLAGAINLADASIDKISMEERDARTSVFHLKLSVRGRKHLARVIRKLRLLNGVIRITRIKH</sequence>
<reference evidence="8" key="1">
    <citation type="submission" date="2022-11" db="EMBL/GenBank/DDBJ databases">
        <title>Parathalassolutuus dongxingensis gen. nov., sp. nov., a novel member of family Oceanospirillaceae isolated from a coastal shrimp pond in Guangxi, China.</title>
        <authorList>
            <person name="Chen H."/>
        </authorList>
    </citation>
    <scope>NUCLEOTIDE SEQUENCE</scope>
    <source>
        <strain evidence="8">G-43</strain>
    </source>
</reference>
<gene>
    <name evidence="8" type="primary">spoT</name>
    <name evidence="8" type="ORF">OUO13_11095</name>
</gene>
<dbReference type="Pfam" id="PF02824">
    <property type="entry name" value="TGS"/>
    <property type="match status" value="1"/>
</dbReference>
<dbReference type="NCBIfam" id="NF008303">
    <property type="entry name" value="PRK11092.1"/>
    <property type="match status" value="1"/>
</dbReference>
<evidence type="ECO:0000256" key="1">
    <source>
        <dbReference type="ARBA" id="ARBA00022801"/>
    </source>
</evidence>
<dbReference type="InterPro" id="IPR004811">
    <property type="entry name" value="RelA/Spo_fam"/>
</dbReference>
<comment type="pathway">
    <text evidence="2">Purine metabolism; ppGpp biosynthesis; ppGpp from GDP: step 1/1.</text>
</comment>
<dbReference type="InterPro" id="IPR012675">
    <property type="entry name" value="Beta-grasp_dom_sf"/>
</dbReference>
<dbReference type="PROSITE" id="PS51831">
    <property type="entry name" value="HD"/>
    <property type="match status" value="1"/>
</dbReference>